<dbReference type="Pfam" id="PF02604">
    <property type="entry name" value="PhdYeFM_antitox"/>
    <property type="match status" value="1"/>
</dbReference>
<proteinExistence type="inferred from homology"/>
<reference evidence="3 4" key="1">
    <citation type="submission" date="2019-11" db="EMBL/GenBank/DDBJ databases">
        <title>Novel species isolated from a subtropical stream in China.</title>
        <authorList>
            <person name="Lu H."/>
        </authorList>
    </citation>
    <scope>NUCLEOTIDE SEQUENCE [LARGE SCALE GENOMIC DNA]</scope>
    <source>
        <strain evidence="3 4">FT80W</strain>
    </source>
</reference>
<evidence type="ECO:0000313" key="4">
    <source>
        <dbReference type="Proteomes" id="UP000433309"/>
    </source>
</evidence>
<dbReference type="RefSeq" id="WP_154381640.1">
    <property type="nucleotide sequence ID" value="NZ_WKJK01000016.1"/>
</dbReference>
<dbReference type="InterPro" id="IPR006442">
    <property type="entry name" value="Antitoxin_Phd/YefM"/>
</dbReference>
<dbReference type="NCBIfam" id="TIGR01552">
    <property type="entry name" value="phd_fam"/>
    <property type="match status" value="1"/>
</dbReference>
<dbReference type="AlphaFoldDB" id="A0A6I2LAN7"/>
<dbReference type="PANTHER" id="PTHR33713">
    <property type="entry name" value="ANTITOXIN YAFN-RELATED"/>
    <property type="match status" value="1"/>
</dbReference>
<name>A0A6I2LAN7_9BURK</name>
<evidence type="ECO:0000256" key="2">
    <source>
        <dbReference type="RuleBase" id="RU362080"/>
    </source>
</evidence>
<comment type="function">
    <text evidence="2">Antitoxin component of a type II toxin-antitoxin (TA) system.</text>
</comment>
<dbReference type="PANTHER" id="PTHR33713:SF10">
    <property type="entry name" value="ANTITOXIN YAFN"/>
    <property type="match status" value="1"/>
</dbReference>
<keyword evidence="4" id="KW-1185">Reference proteome</keyword>
<evidence type="ECO:0000256" key="1">
    <source>
        <dbReference type="ARBA" id="ARBA00009981"/>
    </source>
</evidence>
<organism evidence="3 4">
    <name type="scientific">Duganella guangzhouensis</name>
    <dbReference type="NCBI Taxonomy" id="2666084"/>
    <lineage>
        <taxon>Bacteria</taxon>
        <taxon>Pseudomonadati</taxon>
        <taxon>Pseudomonadota</taxon>
        <taxon>Betaproteobacteria</taxon>
        <taxon>Burkholderiales</taxon>
        <taxon>Oxalobacteraceae</taxon>
        <taxon>Telluria group</taxon>
        <taxon>Duganella</taxon>
    </lineage>
</organism>
<dbReference type="EMBL" id="WKJK01000016">
    <property type="protein sequence ID" value="MRW93339.1"/>
    <property type="molecule type" value="Genomic_DNA"/>
</dbReference>
<comment type="similarity">
    <text evidence="1 2">Belongs to the phD/YefM antitoxin family.</text>
</comment>
<comment type="caution">
    <text evidence="3">The sequence shown here is derived from an EMBL/GenBank/DDBJ whole genome shotgun (WGS) entry which is preliminary data.</text>
</comment>
<evidence type="ECO:0000313" key="3">
    <source>
        <dbReference type="EMBL" id="MRW93339.1"/>
    </source>
</evidence>
<dbReference type="Gene3D" id="6.10.250.2570">
    <property type="match status" value="1"/>
</dbReference>
<accession>A0A6I2LAN7</accession>
<dbReference type="SUPFAM" id="SSF143120">
    <property type="entry name" value="YefM-like"/>
    <property type="match status" value="1"/>
</dbReference>
<sequence length="83" mass="8901">MDTILAPASVGISELKANPTAVLEAAGGQPVAILNRNKPVGYLLSAEAWAKIHELLEDQELVKIARARMADGKKPIRVTLDEL</sequence>
<dbReference type="InterPro" id="IPR051405">
    <property type="entry name" value="phD/YefM_antitoxin"/>
</dbReference>
<dbReference type="InterPro" id="IPR036165">
    <property type="entry name" value="YefM-like_sf"/>
</dbReference>
<protein>
    <recommendedName>
        <fullName evidence="2">Antitoxin</fullName>
    </recommendedName>
</protein>
<dbReference type="Proteomes" id="UP000433309">
    <property type="component" value="Unassembled WGS sequence"/>
</dbReference>
<gene>
    <name evidence="3" type="ORF">GJ699_25445</name>
</gene>